<keyword evidence="3" id="KW-1185">Reference proteome</keyword>
<keyword evidence="1" id="KW-0732">Signal</keyword>
<proteinExistence type="predicted"/>
<evidence type="ECO:0000256" key="1">
    <source>
        <dbReference type="SAM" id="SignalP"/>
    </source>
</evidence>
<reference evidence="3" key="1">
    <citation type="journal article" date="2019" name="Int. J. Syst. Evol. Microbiol.">
        <title>The Global Catalogue of Microorganisms (GCM) 10K type strain sequencing project: providing services to taxonomists for standard genome sequencing and annotation.</title>
        <authorList>
            <consortium name="The Broad Institute Genomics Platform"/>
            <consortium name="The Broad Institute Genome Sequencing Center for Infectious Disease"/>
            <person name="Wu L."/>
            <person name="Ma J."/>
        </authorList>
    </citation>
    <scope>NUCLEOTIDE SEQUENCE [LARGE SCALE GENOMIC DNA]</scope>
    <source>
        <strain evidence="3">CGMCC 1.16060</strain>
    </source>
</reference>
<dbReference type="RefSeq" id="WP_163396268.1">
    <property type="nucleotide sequence ID" value="NZ_BMKP01000012.1"/>
</dbReference>
<sequence>MNKKITLFIMAIAFISTAMNAQTKMKEYKGGHVFNISLPDYMNKTAGLNTSASIQYKSEVKDVFGIVIVDTKEELGYIELNYTSANDFYEDFIKDFLKDEEKRTVSKAVSKKMGDINFIESDASYFDKEANEEFYYLVGIVETKKAFYKVMSWTSKAKKDTFKGDFQKILYSLKD</sequence>
<evidence type="ECO:0000313" key="3">
    <source>
        <dbReference type="Proteomes" id="UP000655016"/>
    </source>
</evidence>
<accession>A0ABQ1UUW0</accession>
<name>A0ABQ1UUW0_9FLAO</name>
<feature type="chain" id="PRO_5045989634" description="PsbP C-terminal domain-containing protein" evidence="1">
    <location>
        <begin position="22"/>
        <end position="175"/>
    </location>
</feature>
<gene>
    <name evidence="2" type="ORF">GCM10011518_41130</name>
</gene>
<protein>
    <recommendedName>
        <fullName evidence="4">PsbP C-terminal domain-containing protein</fullName>
    </recommendedName>
</protein>
<comment type="caution">
    <text evidence="2">The sequence shown here is derived from an EMBL/GenBank/DDBJ whole genome shotgun (WGS) entry which is preliminary data.</text>
</comment>
<feature type="signal peptide" evidence="1">
    <location>
        <begin position="1"/>
        <end position="21"/>
    </location>
</feature>
<dbReference type="Proteomes" id="UP000655016">
    <property type="component" value="Unassembled WGS sequence"/>
</dbReference>
<organism evidence="2 3">
    <name type="scientific">Flavobacterium limi</name>
    <dbReference type="NCBI Taxonomy" id="2045105"/>
    <lineage>
        <taxon>Bacteria</taxon>
        <taxon>Pseudomonadati</taxon>
        <taxon>Bacteroidota</taxon>
        <taxon>Flavobacteriia</taxon>
        <taxon>Flavobacteriales</taxon>
        <taxon>Flavobacteriaceae</taxon>
        <taxon>Flavobacterium</taxon>
    </lineage>
</organism>
<dbReference type="EMBL" id="BMKP01000012">
    <property type="protein sequence ID" value="GGF27557.1"/>
    <property type="molecule type" value="Genomic_DNA"/>
</dbReference>
<evidence type="ECO:0000313" key="2">
    <source>
        <dbReference type="EMBL" id="GGF27557.1"/>
    </source>
</evidence>
<evidence type="ECO:0008006" key="4">
    <source>
        <dbReference type="Google" id="ProtNLM"/>
    </source>
</evidence>